<gene>
    <name evidence="2" type="ORF">QE417_001022</name>
</gene>
<dbReference type="PANTHER" id="PTHR47642:SF5">
    <property type="entry name" value="ATP-DEPENDENT DNA HELICASE"/>
    <property type="match status" value="1"/>
</dbReference>
<evidence type="ECO:0000259" key="1">
    <source>
        <dbReference type="PROSITE" id="PS50967"/>
    </source>
</evidence>
<evidence type="ECO:0000313" key="2">
    <source>
        <dbReference type="EMBL" id="MDT3401950.1"/>
    </source>
</evidence>
<dbReference type="Proteomes" id="UP001258315">
    <property type="component" value="Unassembled WGS sequence"/>
</dbReference>
<name>A0ABU3GQN7_9SPHI</name>
<sequence>MENPLVELAQAYINTTNTLVFLTGKAGTGKTTFLRAIRNKSTKKMVIVAPTGVAAINAGGMTIHSLFQLSFGPLLPGTDGPELTYNAEKRELLQSLELLIIDEISMVRPDVLDKIDSILRSIRGNGFAFGGVQLLLIGDLAQLSPIIRDDEWTLLRPYYQTPYFFSSRVLQQTPYVRIELDKVYRQSDPVFVDILNGMRDQSLSPAALQTLNQRYVEDFVPDTDEPYITLTTHNRIAQQINAERLDMLQSKEVEYKATIRGDFPQDAYPTEMSLKLKESAQVMFVKNDSSAEKRYYNGKIGTIVRLETDTVHVVTADGLEIAVQALEWLNVKYQMDGDEINEDNAGSFAQIPLRLAWAITIHKSQGLTFEKAIIDVSGAFTHGQAYVALSRCRSLEGLVLRSPVSMQNIIGDPTVRRFNEAAQAFRPNEETLVQHREAYRIFLLSELFNFGGLRERLKKFEYLLPAIEQEVFTVAEKLPRQLARWDEERIQKAAVYFNEKLGKTVESLHQQLTGAIGTSKELAGKADNLIKWLMARIKLLDMFSVQPFRTEQYIAFQRESATPLPHSYLKALNAKPNEKLYETLLSWRDETAKKEQVLASMLFSEQTLAAIAAKLPETLKALSGIKGIGPEKTKRYGTDLLTMVRAYQQESSGSADQVSMF</sequence>
<accession>A0ABU3GQN7</accession>
<dbReference type="Pfam" id="PF00570">
    <property type="entry name" value="HRDC"/>
    <property type="match status" value="1"/>
</dbReference>
<evidence type="ECO:0000313" key="3">
    <source>
        <dbReference type="Proteomes" id="UP001258315"/>
    </source>
</evidence>
<dbReference type="PROSITE" id="PS50967">
    <property type="entry name" value="HRDC"/>
    <property type="match status" value="1"/>
</dbReference>
<dbReference type="InterPro" id="IPR002121">
    <property type="entry name" value="HRDC_dom"/>
</dbReference>
<protein>
    <recommendedName>
        <fullName evidence="1">HRDC domain-containing protein</fullName>
    </recommendedName>
</protein>
<dbReference type="RefSeq" id="WP_311947967.1">
    <property type="nucleotide sequence ID" value="NZ_JAVLVU010000001.1"/>
</dbReference>
<dbReference type="InterPro" id="IPR027417">
    <property type="entry name" value="P-loop_NTPase"/>
</dbReference>
<dbReference type="InterPro" id="IPR003593">
    <property type="entry name" value="AAA+_ATPase"/>
</dbReference>
<feature type="domain" description="HRDC" evidence="1">
    <location>
        <begin position="574"/>
        <end position="654"/>
    </location>
</feature>
<dbReference type="PANTHER" id="PTHR47642">
    <property type="entry name" value="ATP-DEPENDENT DNA HELICASE"/>
    <property type="match status" value="1"/>
</dbReference>
<dbReference type="InterPro" id="IPR051055">
    <property type="entry name" value="PIF1_helicase"/>
</dbReference>
<reference evidence="3" key="1">
    <citation type="submission" date="2023-07" db="EMBL/GenBank/DDBJ databases">
        <title>Functional and genomic diversity of the sorghum phyllosphere microbiome.</title>
        <authorList>
            <person name="Shade A."/>
        </authorList>
    </citation>
    <scope>NUCLEOTIDE SEQUENCE [LARGE SCALE GENOMIC DNA]</scope>
    <source>
        <strain evidence="3">SORGH_AS_0422</strain>
    </source>
</reference>
<dbReference type="SUPFAM" id="SSF52540">
    <property type="entry name" value="P-loop containing nucleoside triphosphate hydrolases"/>
    <property type="match status" value="2"/>
</dbReference>
<dbReference type="Gene3D" id="3.40.50.300">
    <property type="entry name" value="P-loop containing nucleotide triphosphate hydrolases"/>
    <property type="match status" value="2"/>
</dbReference>
<dbReference type="Pfam" id="PF05970">
    <property type="entry name" value="PIF1"/>
    <property type="match status" value="1"/>
</dbReference>
<dbReference type="InterPro" id="IPR044876">
    <property type="entry name" value="HRDC_dom_sf"/>
</dbReference>
<keyword evidence="3" id="KW-1185">Reference proteome</keyword>
<dbReference type="InterPro" id="IPR010285">
    <property type="entry name" value="DNA_helicase_pif1-like_DEAD"/>
</dbReference>
<dbReference type="InterPro" id="IPR010997">
    <property type="entry name" value="HRDC-like_sf"/>
</dbReference>
<dbReference type="SUPFAM" id="SSF47819">
    <property type="entry name" value="HRDC-like"/>
    <property type="match status" value="1"/>
</dbReference>
<comment type="caution">
    <text evidence="2">The sequence shown here is derived from an EMBL/GenBank/DDBJ whole genome shotgun (WGS) entry which is preliminary data.</text>
</comment>
<dbReference type="Gene3D" id="2.30.30.940">
    <property type="match status" value="1"/>
</dbReference>
<dbReference type="CDD" id="cd18809">
    <property type="entry name" value="SF1_C_RecD"/>
    <property type="match status" value="1"/>
</dbReference>
<dbReference type="SMART" id="SM00382">
    <property type="entry name" value="AAA"/>
    <property type="match status" value="1"/>
</dbReference>
<dbReference type="SMART" id="SM00341">
    <property type="entry name" value="HRDC"/>
    <property type="match status" value="1"/>
</dbReference>
<proteinExistence type="predicted"/>
<organism evidence="2 3">
    <name type="scientific">Mucilaginibacter terrae</name>
    <dbReference type="NCBI Taxonomy" id="1955052"/>
    <lineage>
        <taxon>Bacteria</taxon>
        <taxon>Pseudomonadati</taxon>
        <taxon>Bacteroidota</taxon>
        <taxon>Sphingobacteriia</taxon>
        <taxon>Sphingobacteriales</taxon>
        <taxon>Sphingobacteriaceae</taxon>
        <taxon>Mucilaginibacter</taxon>
    </lineage>
</organism>
<dbReference type="Gene3D" id="1.10.150.80">
    <property type="entry name" value="HRDC domain"/>
    <property type="match status" value="1"/>
</dbReference>
<dbReference type="EMBL" id="JAVLVU010000001">
    <property type="protein sequence ID" value="MDT3401950.1"/>
    <property type="molecule type" value="Genomic_DNA"/>
</dbReference>